<evidence type="ECO:0000256" key="9">
    <source>
        <dbReference type="ARBA" id="ARBA00022989"/>
    </source>
</evidence>
<evidence type="ECO:0000259" key="14">
    <source>
        <dbReference type="Pfam" id="PF12769"/>
    </source>
</evidence>
<protein>
    <recommendedName>
        <fullName evidence="3">proton-translocating NAD(P)(+) transhydrogenase</fullName>
        <ecNumber evidence="3">7.1.1.1</ecNumber>
    </recommendedName>
</protein>
<evidence type="ECO:0000313" key="16">
    <source>
        <dbReference type="Proteomes" id="UP000606991"/>
    </source>
</evidence>
<keyword evidence="8" id="KW-1278">Translocase</keyword>
<reference evidence="15 16" key="1">
    <citation type="submission" date="2020-10" db="EMBL/GenBank/DDBJ databases">
        <title>Ca. Dormibacterota MAGs.</title>
        <authorList>
            <person name="Montgomery K."/>
        </authorList>
    </citation>
    <scope>NUCLEOTIDE SEQUENCE [LARGE SCALE GENOMIC DNA]</scope>
    <source>
        <strain evidence="15">SC8812_S17_18</strain>
    </source>
</reference>
<comment type="caution">
    <text evidence="15">The sequence shown here is derived from an EMBL/GenBank/DDBJ whole genome shotgun (WGS) entry which is preliminary data.</text>
</comment>
<evidence type="ECO:0000256" key="3">
    <source>
        <dbReference type="ARBA" id="ARBA00012943"/>
    </source>
</evidence>
<comment type="catalytic activity">
    <reaction evidence="12">
        <text>NAD(+) + NADPH + H(+)(in) = NADH + NADP(+) + H(+)(out)</text>
        <dbReference type="Rhea" id="RHEA:47992"/>
        <dbReference type="ChEBI" id="CHEBI:15378"/>
        <dbReference type="ChEBI" id="CHEBI:57540"/>
        <dbReference type="ChEBI" id="CHEBI:57783"/>
        <dbReference type="ChEBI" id="CHEBI:57945"/>
        <dbReference type="ChEBI" id="CHEBI:58349"/>
        <dbReference type="EC" id="7.1.1.1"/>
    </reaction>
</comment>
<keyword evidence="5" id="KW-0997">Cell inner membrane</keyword>
<dbReference type="InterPro" id="IPR024605">
    <property type="entry name" value="NADP_transhyd_a_C"/>
</dbReference>
<keyword evidence="11 13" id="KW-0472">Membrane</keyword>
<keyword evidence="9 13" id="KW-1133">Transmembrane helix</keyword>
<dbReference type="GO" id="GO:0050661">
    <property type="term" value="F:NADP binding"/>
    <property type="evidence" value="ECO:0007669"/>
    <property type="project" value="TreeGrafter"/>
</dbReference>
<evidence type="ECO:0000256" key="10">
    <source>
        <dbReference type="ARBA" id="ARBA00023027"/>
    </source>
</evidence>
<sequence>MSIETGLYVFLLASFLGFELIRRVPQLLHTPLMSLTNAISGIALVGSIVIVGSAHSVTTTVLGTIAIAASSSNVIGGFLLTDRMLRMFRKRS</sequence>
<keyword evidence="4" id="KW-1003">Cell membrane</keyword>
<feature type="transmembrane region" description="Helical" evidence="13">
    <location>
        <begin position="61"/>
        <end position="81"/>
    </location>
</feature>
<evidence type="ECO:0000256" key="13">
    <source>
        <dbReference type="SAM" id="Phobius"/>
    </source>
</evidence>
<feature type="domain" description="NAD(P) transhydrogenase alpha subunit C-terminal" evidence="14">
    <location>
        <begin position="7"/>
        <end position="90"/>
    </location>
</feature>
<dbReference type="RefSeq" id="WP_337313149.1">
    <property type="nucleotide sequence ID" value="NZ_JAEKNS010000131.1"/>
</dbReference>
<dbReference type="GO" id="GO:0006740">
    <property type="term" value="P:NADPH regeneration"/>
    <property type="evidence" value="ECO:0007669"/>
    <property type="project" value="TreeGrafter"/>
</dbReference>
<keyword evidence="6 13" id="KW-0812">Transmembrane</keyword>
<evidence type="ECO:0000256" key="1">
    <source>
        <dbReference type="ARBA" id="ARBA00003943"/>
    </source>
</evidence>
<gene>
    <name evidence="15" type="ORF">JF886_13010</name>
</gene>
<evidence type="ECO:0000256" key="5">
    <source>
        <dbReference type="ARBA" id="ARBA00022519"/>
    </source>
</evidence>
<dbReference type="Proteomes" id="UP000606991">
    <property type="component" value="Unassembled WGS sequence"/>
</dbReference>
<evidence type="ECO:0000256" key="8">
    <source>
        <dbReference type="ARBA" id="ARBA00022967"/>
    </source>
</evidence>
<evidence type="ECO:0000256" key="7">
    <source>
        <dbReference type="ARBA" id="ARBA00022857"/>
    </source>
</evidence>
<evidence type="ECO:0000313" key="15">
    <source>
        <dbReference type="EMBL" id="MBJ7595753.1"/>
    </source>
</evidence>
<dbReference type="EMBL" id="JAEKNS010000131">
    <property type="protein sequence ID" value="MBJ7595753.1"/>
    <property type="molecule type" value="Genomic_DNA"/>
</dbReference>
<feature type="transmembrane region" description="Helical" evidence="13">
    <location>
        <begin position="6"/>
        <end position="22"/>
    </location>
</feature>
<dbReference type="GO" id="GO:0008750">
    <property type="term" value="F:proton-translocating NAD(P)+ transhydrogenase activity"/>
    <property type="evidence" value="ECO:0007669"/>
    <property type="project" value="UniProtKB-EC"/>
</dbReference>
<organism evidence="15 16">
    <name type="scientific">Candidatus Aeolococcus gillhamiae</name>
    <dbReference type="NCBI Taxonomy" id="3127015"/>
    <lineage>
        <taxon>Bacteria</taxon>
        <taxon>Bacillati</taxon>
        <taxon>Candidatus Dormiibacterota</taxon>
        <taxon>Candidatus Dormibacteria</taxon>
        <taxon>Candidatus Aeolococcales</taxon>
        <taxon>Candidatus Aeolococcaceae</taxon>
        <taxon>Candidatus Aeolococcus</taxon>
    </lineage>
</organism>
<proteinExistence type="predicted"/>
<keyword evidence="10" id="KW-0520">NAD</keyword>
<dbReference type="PANTHER" id="PTHR10160:SF19">
    <property type="entry name" value="PROTON-TRANSLOCATING NAD(P)(+) TRANSHYDROGENASE"/>
    <property type="match status" value="1"/>
</dbReference>
<evidence type="ECO:0000256" key="4">
    <source>
        <dbReference type="ARBA" id="ARBA00022475"/>
    </source>
</evidence>
<comment type="subcellular location">
    <subcellularLocation>
        <location evidence="2">Cell inner membrane</location>
        <topology evidence="2">Multi-pass membrane protein</topology>
    </subcellularLocation>
</comment>
<feature type="transmembrane region" description="Helical" evidence="13">
    <location>
        <begin position="34"/>
        <end position="55"/>
    </location>
</feature>
<dbReference type="Pfam" id="PF12769">
    <property type="entry name" value="PNTB_4TM"/>
    <property type="match status" value="1"/>
</dbReference>
<evidence type="ECO:0000256" key="6">
    <source>
        <dbReference type="ARBA" id="ARBA00022692"/>
    </source>
</evidence>
<accession>A0A934K2S6</accession>
<evidence type="ECO:0000256" key="12">
    <source>
        <dbReference type="ARBA" id="ARBA00048202"/>
    </source>
</evidence>
<keyword evidence="7" id="KW-0521">NADP</keyword>
<evidence type="ECO:0000256" key="2">
    <source>
        <dbReference type="ARBA" id="ARBA00004429"/>
    </source>
</evidence>
<dbReference type="EC" id="7.1.1.1" evidence="3"/>
<dbReference type="PANTHER" id="PTHR10160">
    <property type="entry name" value="NAD(P) TRANSHYDROGENASE"/>
    <property type="match status" value="1"/>
</dbReference>
<dbReference type="GO" id="GO:0005886">
    <property type="term" value="C:plasma membrane"/>
    <property type="evidence" value="ECO:0007669"/>
    <property type="project" value="UniProtKB-SubCell"/>
</dbReference>
<comment type="function">
    <text evidence="1">The transhydrogenation between NADH and NADP is coupled to respiration and ATP hydrolysis and functions as a proton pump across the membrane.</text>
</comment>
<name>A0A934K2S6_9BACT</name>
<dbReference type="AlphaFoldDB" id="A0A934K2S6"/>
<evidence type="ECO:0000256" key="11">
    <source>
        <dbReference type="ARBA" id="ARBA00023136"/>
    </source>
</evidence>